<accession>A0ABQ9X3A4</accession>
<reference evidence="2 3" key="1">
    <citation type="journal article" date="2022" name="bioRxiv">
        <title>Genomics of Preaxostyla Flagellates Illuminates Evolutionary Transitions and the Path Towards Mitochondrial Loss.</title>
        <authorList>
            <person name="Novak L.V.F."/>
            <person name="Treitli S.C."/>
            <person name="Pyrih J."/>
            <person name="Halakuc P."/>
            <person name="Pipaliya S.V."/>
            <person name="Vacek V."/>
            <person name="Brzon O."/>
            <person name="Soukal P."/>
            <person name="Eme L."/>
            <person name="Dacks J.B."/>
            <person name="Karnkowska A."/>
            <person name="Elias M."/>
            <person name="Hampl V."/>
        </authorList>
    </citation>
    <scope>NUCLEOTIDE SEQUENCE [LARGE SCALE GENOMIC DNA]</scope>
    <source>
        <strain evidence="2">NAU3</strain>
        <tissue evidence="2">Gut</tissue>
    </source>
</reference>
<evidence type="ECO:0000313" key="2">
    <source>
        <dbReference type="EMBL" id="KAK2946250.1"/>
    </source>
</evidence>
<dbReference type="Proteomes" id="UP001281761">
    <property type="component" value="Unassembled WGS sequence"/>
</dbReference>
<keyword evidence="3" id="KW-1185">Reference proteome</keyword>
<name>A0ABQ9X3A4_9EUKA</name>
<feature type="chain" id="PRO_5046381802" evidence="1">
    <location>
        <begin position="23"/>
        <end position="1156"/>
    </location>
</feature>
<evidence type="ECO:0000256" key="1">
    <source>
        <dbReference type="SAM" id="SignalP"/>
    </source>
</evidence>
<comment type="caution">
    <text evidence="2">The sequence shown here is derived from an EMBL/GenBank/DDBJ whole genome shotgun (WGS) entry which is preliminary data.</text>
</comment>
<organism evidence="2 3">
    <name type="scientific">Blattamonas nauphoetae</name>
    <dbReference type="NCBI Taxonomy" id="2049346"/>
    <lineage>
        <taxon>Eukaryota</taxon>
        <taxon>Metamonada</taxon>
        <taxon>Preaxostyla</taxon>
        <taxon>Oxymonadida</taxon>
        <taxon>Blattamonas</taxon>
    </lineage>
</organism>
<keyword evidence="1" id="KW-0732">Signal</keyword>
<gene>
    <name evidence="2" type="ORF">BLNAU_18852</name>
</gene>
<protein>
    <submittedName>
        <fullName evidence="2">Uncharacterized protein</fullName>
    </submittedName>
</protein>
<dbReference type="EMBL" id="JARBJD010000233">
    <property type="protein sequence ID" value="KAK2946250.1"/>
    <property type="molecule type" value="Genomic_DNA"/>
</dbReference>
<sequence length="1156" mass="125166">MMILSTVQVFLLLCSVFQCVEEHYQDFDAVYEKKQTEYNLASNSELRKLSFDDGFYWTNGIEIISKSVELHGNKTGLTHRANVVDKRNRYTDETANGTPIKDTGVERWMMGVQNTSLTMRSFGLDAGMAGTTICLVVGSSVEVHDSDILSNMECSGFVLADVVGSGSSRIVIVGSSHKSSTRNVVLPLVGRGYGQLNKINEGLMGDEEGWSGGLVEREEIIGVELSFDSTHFVFGTGPLFSFVGKSLWSGSDHAMIKVIGEISTELRSSDIRNVTSSFVDGSGRRKSLGVGSCVWERVIGSRVSGSTNHDMGTGLCGTGLGFNVLCANSSFSSCVRTSNNEIDIERKNITQDHIGRTEVISPGIIYRPEMTNVKFTLSTFHDMTVAAESSRGGAAICLFMSVSHLFSVTLCSFHKCTCTGKVNFGAAIYYYDFQPDLPATISCCSFTECANTGNDLNRGGSLFGYSSSIISISHCFFENSTSSIFDGAISIWFPQHLTLSNCAFVSCSSRNESGAVTLYGVKKVDLSFIQFRGSSSERMSYAKDIFFKSISASLITEETVRFCDSTSGSPNAYQDRVGDVSDLVPQLDSTPTVTVEVSISEGTATVTATASEEVKGTMGILLNGSNVPRLVHVQFGSNSHTSRSGSTAVSSGDDGVLPPADYEVYASSMPSNYLSSLRIRSAECSLKDVNTTTIVLGGMNLGSGSYSMLIRNGANTPFNISLTRSNLTTLVGEAPLYPLTAEGRLEGATAYDIEKVMWLSQGGEEENVRVRNQVTLTTPPEPTRLVQFTKGQYDDKMKTIGFVMTGRALDEEATYKVVLSASDTVNHTIEMTCKSNGKWEGSAVLYPSTDAELVYGTTYTVSSFMKGTETDELLRDDQEAIEIMTEPVRLVSTSSAVIAGKNGTTLTLTSRSLSVGSKYSIAVVGTPTVPSASNEKHTTTLMFTATSATLNTVPLTLYPFEDAIVEYGHTYSVEEMKVVDGASILVETEDCVFETPKEPARIISFKSVSLNGTKATITFEGRVLTEDLCSIWVSFGTTFWKSSLIRNLSETLCEVDFQVAPEESETSLKYEGEYTACIKPLETSSLLVDSGISVRLPPPPSFTNVEFKFTNLLGTECFAILTGKDLVIETEYEVTLDSSHTFFVVAKSSTRAESAV</sequence>
<proteinExistence type="predicted"/>
<evidence type="ECO:0000313" key="3">
    <source>
        <dbReference type="Proteomes" id="UP001281761"/>
    </source>
</evidence>
<feature type="signal peptide" evidence="1">
    <location>
        <begin position="1"/>
        <end position="22"/>
    </location>
</feature>